<name>A0A0B2X264_METAS</name>
<comment type="caution">
    <text evidence="2">The sequence shown here is derived from an EMBL/GenBank/DDBJ whole genome shotgun (WGS) entry which is preliminary data.</text>
</comment>
<organism evidence="2 3">
    <name type="scientific">Metarhizium album (strain ARSEF 1941)</name>
    <dbReference type="NCBI Taxonomy" id="1081103"/>
    <lineage>
        <taxon>Eukaryota</taxon>
        <taxon>Fungi</taxon>
        <taxon>Dikarya</taxon>
        <taxon>Ascomycota</taxon>
        <taxon>Pezizomycotina</taxon>
        <taxon>Sordariomycetes</taxon>
        <taxon>Hypocreomycetidae</taxon>
        <taxon>Hypocreales</taxon>
        <taxon>Clavicipitaceae</taxon>
        <taxon>Metarhizium</taxon>
    </lineage>
</organism>
<evidence type="ECO:0000313" key="3">
    <source>
        <dbReference type="Proteomes" id="UP000030816"/>
    </source>
</evidence>
<keyword evidence="1" id="KW-1133">Transmembrane helix</keyword>
<dbReference type="HOGENOM" id="CLU_702233_0_0_1"/>
<keyword evidence="3" id="KW-1185">Reference proteome</keyword>
<feature type="transmembrane region" description="Helical" evidence="1">
    <location>
        <begin position="37"/>
        <end position="62"/>
    </location>
</feature>
<dbReference type="STRING" id="1081103.A0A0B2X264"/>
<proteinExistence type="predicted"/>
<dbReference type="Proteomes" id="UP000030816">
    <property type="component" value="Unassembled WGS sequence"/>
</dbReference>
<dbReference type="GeneID" id="63737110"/>
<reference evidence="2 3" key="1">
    <citation type="journal article" date="2014" name="Proc. Natl. Acad. Sci. U.S.A.">
        <title>Trajectory and genomic determinants of fungal-pathogen speciation and host adaptation.</title>
        <authorList>
            <person name="Hu X."/>
            <person name="Xiao G."/>
            <person name="Zheng P."/>
            <person name="Shang Y."/>
            <person name="Su Y."/>
            <person name="Zhang X."/>
            <person name="Liu X."/>
            <person name="Zhan S."/>
            <person name="St Leger R.J."/>
            <person name="Wang C."/>
        </authorList>
    </citation>
    <scope>NUCLEOTIDE SEQUENCE [LARGE SCALE GENOMIC DNA]</scope>
    <source>
        <strain evidence="2 3">ARSEF 1941</strain>
    </source>
</reference>
<keyword evidence="1" id="KW-0472">Membrane</keyword>
<dbReference type="AlphaFoldDB" id="A0A0B2X264"/>
<protein>
    <submittedName>
        <fullName evidence="2">Uncharacterized protein</fullName>
    </submittedName>
</protein>
<accession>A0A0B2X264</accession>
<dbReference type="EMBL" id="AZHE01000004">
    <property type="protein sequence ID" value="KHN99802.1"/>
    <property type="molecule type" value="Genomic_DNA"/>
</dbReference>
<sequence length="393" mass="43680">MASSMQLVPGAYNGQRFFPVDLYRQTKSLTKKTLKIILTHHATITIYSALVLPIIASFYLGLSREFNKPNDQFGIGTPHNIFSPAEASTKARGGRDTVAFAGMRPRFPAKMALDFFAGAPLAAPPTATVRYVFYYSPDEGSGGIWNYTLRADAGLGIYSRNDRRENDAEVYTLPLRRAVAAAIARSSFPSKLQQYPYTQETGDERQARVLREYQKTFIDYLSVSFVIALIGTESSVDCQVKDSLRRPEAQATIGYDVNWRGSRTIIRTTHFLDEADLLADNIVILSRGKFELKGPLPSPKTTLVLVIGCMFSTPSNYMKHAPMMPSVRREEFFNMVTYVAPSSNLAAEVVRTLEHAHIPRQISGPTVEDVLLNLVDEVGGNEGMQWETGETAQ</sequence>
<dbReference type="RefSeq" id="XP_040680868.1">
    <property type="nucleotide sequence ID" value="XM_040821454.1"/>
</dbReference>
<keyword evidence="1" id="KW-0812">Transmembrane</keyword>
<evidence type="ECO:0000256" key="1">
    <source>
        <dbReference type="SAM" id="Phobius"/>
    </source>
</evidence>
<gene>
    <name evidence="2" type="ORF">MAM_02655</name>
</gene>
<dbReference type="OrthoDB" id="8061355at2759"/>
<evidence type="ECO:0000313" key="2">
    <source>
        <dbReference type="EMBL" id="KHN99802.1"/>
    </source>
</evidence>